<keyword evidence="3" id="KW-1185">Reference proteome</keyword>
<accession>A0A285VHU6</accession>
<evidence type="ECO:0000256" key="1">
    <source>
        <dbReference type="SAM" id="Phobius"/>
    </source>
</evidence>
<dbReference type="RefSeq" id="WP_097197221.1">
    <property type="nucleotide sequence ID" value="NZ_OBQI01000009.1"/>
</dbReference>
<evidence type="ECO:0000313" key="2">
    <source>
        <dbReference type="EMBL" id="SOC53573.1"/>
    </source>
</evidence>
<dbReference type="Proteomes" id="UP000219435">
    <property type="component" value="Unassembled WGS sequence"/>
</dbReference>
<dbReference type="AlphaFoldDB" id="A0A285VHU6"/>
<keyword evidence="1" id="KW-0472">Membrane</keyword>
<evidence type="ECO:0000313" key="3">
    <source>
        <dbReference type="Proteomes" id="UP000219435"/>
    </source>
</evidence>
<name>A0A285VHU6_9ACTN</name>
<sequence>MALVGVILSVFGAAVVMAEYVIRWRTTTVTIDGGRPDTDFAAEELRAKRRALAWTAGPALVLVGASLSALAL</sequence>
<gene>
    <name evidence="2" type="ORF">SAMN05660748_4500</name>
</gene>
<reference evidence="3" key="1">
    <citation type="submission" date="2017-08" db="EMBL/GenBank/DDBJ databases">
        <authorList>
            <person name="Varghese N."/>
            <person name="Submissions S."/>
        </authorList>
    </citation>
    <scope>NUCLEOTIDE SEQUENCE [LARGE SCALE GENOMIC DNA]</scope>
    <source>
        <strain evidence="3">DSM 4725</strain>
    </source>
</reference>
<dbReference type="EMBL" id="OBQI01000009">
    <property type="protein sequence ID" value="SOC53573.1"/>
    <property type="molecule type" value="Genomic_DNA"/>
</dbReference>
<organism evidence="2 3">
    <name type="scientific">Blastococcus aggregatus</name>
    <dbReference type="NCBI Taxonomy" id="38502"/>
    <lineage>
        <taxon>Bacteria</taxon>
        <taxon>Bacillati</taxon>
        <taxon>Actinomycetota</taxon>
        <taxon>Actinomycetes</taxon>
        <taxon>Geodermatophilales</taxon>
        <taxon>Geodermatophilaceae</taxon>
        <taxon>Blastococcus</taxon>
    </lineage>
</organism>
<proteinExistence type="predicted"/>
<keyword evidence="1" id="KW-1133">Transmembrane helix</keyword>
<feature type="transmembrane region" description="Helical" evidence="1">
    <location>
        <begin position="51"/>
        <end position="71"/>
    </location>
</feature>
<protein>
    <submittedName>
        <fullName evidence="2">Uncharacterized protein</fullName>
    </submittedName>
</protein>
<keyword evidence="1" id="KW-0812">Transmembrane</keyword>